<name>A0ABR4KZ33_9EURO</name>
<reference evidence="2 3" key="1">
    <citation type="submission" date="2024-07" db="EMBL/GenBank/DDBJ databases">
        <title>Section-level genome sequencing and comparative genomics of Aspergillus sections Usti and Cavernicolus.</title>
        <authorList>
            <consortium name="Lawrence Berkeley National Laboratory"/>
            <person name="Nybo J.L."/>
            <person name="Vesth T.C."/>
            <person name="Theobald S."/>
            <person name="Frisvad J.C."/>
            <person name="Larsen T.O."/>
            <person name="Kjaerboelling I."/>
            <person name="Rothschild-Mancinelli K."/>
            <person name="Lyhne E.K."/>
            <person name="Kogle M.E."/>
            <person name="Barry K."/>
            <person name="Clum A."/>
            <person name="Na H."/>
            <person name="Ledsgaard L."/>
            <person name="Lin J."/>
            <person name="Lipzen A."/>
            <person name="Kuo A."/>
            <person name="Riley R."/>
            <person name="Mondo S."/>
            <person name="LaButti K."/>
            <person name="Haridas S."/>
            <person name="Pangalinan J."/>
            <person name="Salamov A.A."/>
            <person name="Simmons B.A."/>
            <person name="Magnuson J.K."/>
            <person name="Chen J."/>
            <person name="Drula E."/>
            <person name="Henrissat B."/>
            <person name="Wiebenga A."/>
            <person name="Lubbers R.J."/>
            <person name="Gomes A.C."/>
            <person name="Macurrencykelacurrency M.R."/>
            <person name="Stajich J."/>
            <person name="Grigoriev I.V."/>
            <person name="Mortensen U.H."/>
            <person name="De vries R.P."/>
            <person name="Baker S.E."/>
            <person name="Andersen M.R."/>
        </authorList>
    </citation>
    <scope>NUCLEOTIDE SEQUENCE [LARGE SCALE GENOMIC DNA]</scope>
    <source>
        <strain evidence="2 3">CBS 756.74</strain>
    </source>
</reference>
<evidence type="ECO:0000313" key="3">
    <source>
        <dbReference type="Proteomes" id="UP001610444"/>
    </source>
</evidence>
<dbReference type="GeneID" id="98152334"/>
<comment type="caution">
    <text evidence="2">The sequence shown here is derived from an EMBL/GenBank/DDBJ whole genome shotgun (WGS) entry which is preliminary data.</text>
</comment>
<dbReference type="RefSeq" id="XP_070903076.1">
    <property type="nucleotide sequence ID" value="XM_071037170.1"/>
</dbReference>
<proteinExistence type="predicted"/>
<evidence type="ECO:0000256" key="1">
    <source>
        <dbReference type="SAM" id="MobiDB-lite"/>
    </source>
</evidence>
<accession>A0ABR4KZ33</accession>
<dbReference type="Proteomes" id="UP001610444">
    <property type="component" value="Unassembled WGS sequence"/>
</dbReference>
<feature type="compositionally biased region" description="Basic residues" evidence="1">
    <location>
        <begin position="1"/>
        <end position="19"/>
    </location>
</feature>
<dbReference type="EMBL" id="JBFXLR010000006">
    <property type="protein sequence ID" value="KAL2857545.1"/>
    <property type="molecule type" value="Genomic_DNA"/>
</dbReference>
<keyword evidence="3" id="KW-1185">Reference proteome</keyword>
<organism evidence="2 3">
    <name type="scientific">Aspergillus pseudodeflectus</name>
    <dbReference type="NCBI Taxonomy" id="176178"/>
    <lineage>
        <taxon>Eukaryota</taxon>
        <taxon>Fungi</taxon>
        <taxon>Dikarya</taxon>
        <taxon>Ascomycota</taxon>
        <taxon>Pezizomycotina</taxon>
        <taxon>Eurotiomycetes</taxon>
        <taxon>Eurotiomycetidae</taxon>
        <taxon>Eurotiales</taxon>
        <taxon>Aspergillaceae</taxon>
        <taxon>Aspergillus</taxon>
        <taxon>Aspergillus subgen. Nidulantes</taxon>
    </lineage>
</organism>
<gene>
    <name evidence="2" type="ORF">BJX68DRAFT_178504</name>
</gene>
<sequence length="97" mass="11629">MGHRKLTRQFRGKIRKPQTKRTERWSGLTFAMPHYLYERSGQRYLPGIPERELSKRVPIRSFFRNADSRPHPAERSVFRLNPEVPLVIYCFLVVCRN</sequence>
<evidence type="ECO:0000313" key="2">
    <source>
        <dbReference type="EMBL" id="KAL2857545.1"/>
    </source>
</evidence>
<feature type="region of interest" description="Disordered" evidence="1">
    <location>
        <begin position="1"/>
        <end position="20"/>
    </location>
</feature>
<protein>
    <submittedName>
        <fullName evidence="2">Uncharacterized protein</fullName>
    </submittedName>
</protein>